<accession>A0A226DYG1</accession>
<dbReference type="Proteomes" id="UP000198287">
    <property type="component" value="Unassembled WGS sequence"/>
</dbReference>
<keyword evidence="2" id="KW-1185">Reference proteome</keyword>
<dbReference type="AlphaFoldDB" id="A0A226DYG1"/>
<reference evidence="1 2" key="1">
    <citation type="submission" date="2015-12" db="EMBL/GenBank/DDBJ databases">
        <title>The genome of Folsomia candida.</title>
        <authorList>
            <person name="Faddeeva A."/>
            <person name="Derks M.F."/>
            <person name="Anvar Y."/>
            <person name="Smit S."/>
            <person name="Van Straalen N."/>
            <person name="Roelofs D."/>
        </authorList>
    </citation>
    <scope>NUCLEOTIDE SEQUENCE [LARGE SCALE GENOMIC DNA]</scope>
    <source>
        <strain evidence="1 2">VU population</strain>
        <tissue evidence="1">Whole body</tissue>
    </source>
</reference>
<comment type="caution">
    <text evidence="1">The sequence shown here is derived from an EMBL/GenBank/DDBJ whole genome shotgun (WGS) entry which is preliminary data.</text>
</comment>
<evidence type="ECO:0000313" key="2">
    <source>
        <dbReference type="Proteomes" id="UP000198287"/>
    </source>
</evidence>
<proteinExistence type="predicted"/>
<gene>
    <name evidence="1" type="ORF">Fcan01_15828</name>
</gene>
<sequence>MSNLGTSPVPSTSYGTAETEVVPNPFGIIIEFEKLIEENYRGCSKVETPTELEVLFARKLYESFQLNLQEFVVDEDEELVLNDVIDCGPLLDSTVSEYDTDEAEQLPKSRKDDLDFHLPVKKRKEKVIVTQERKKKILALWDANKGWDWKTLKTHGAKEITNEQTLHRWRAQVRRDLNNKPQVILRFGKAELRMSACDRKKFVFLDETENQLSGSNEVTRVWWKQIESVKN</sequence>
<dbReference type="EMBL" id="LNIX01000010">
    <property type="protein sequence ID" value="OXA49731.1"/>
    <property type="molecule type" value="Genomic_DNA"/>
</dbReference>
<organism evidence="1 2">
    <name type="scientific">Folsomia candida</name>
    <name type="common">Springtail</name>
    <dbReference type="NCBI Taxonomy" id="158441"/>
    <lineage>
        <taxon>Eukaryota</taxon>
        <taxon>Metazoa</taxon>
        <taxon>Ecdysozoa</taxon>
        <taxon>Arthropoda</taxon>
        <taxon>Hexapoda</taxon>
        <taxon>Collembola</taxon>
        <taxon>Entomobryomorpha</taxon>
        <taxon>Isotomoidea</taxon>
        <taxon>Isotomidae</taxon>
        <taxon>Proisotominae</taxon>
        <taxon>Folsomia</taxon>
    </lineage>
</organism>
<evidence type="ECO:0000313" key="1">
    <source>
        <dbReference type="EMBL" id="OXA49731.1"/>
    </source>
</evidence>
<protein>
    <submittedName>
        <fullName evidence="1">Uncharacterized protein</fullName>
    </submittedName>
</protein>
<name>A0A226DYG1_FOLCA</name>